<evidence type="ECO:0000313" key="3">
    <source>
        <dbReference type="WBParaSite" id="PDA_v2.g6123.t1"/>
    </source>
</evidence>
<organism evidence="2 3">
    <name type="scientific">Panagrolaimus davidi</name>
    <dbReference type="NCBI Taxonomy" id="227884"/>
    <lineage>
        <taxon>Eukaryota</taxon>
        <taxon>Metazoa</taxon>
        <taxon>Ecdysozoa</taxon>
        <taxon>Nematoda</taxon>
        <taxon>Chromadorea</taxon>
        <taxon>Rhabditida</taxon>
        <taxon>Tylenchina</taxon>
        <taxon>Panagrolaimomorpha</taxon>
        <taxon>Panagrolaimoidea</taxon>
        <taxon>Panagrolaimidae</taxon>
        <taxon>Panagrolaimus</taxon>
    </lineage>
</organism>
<keyword evidence="1" id="KW-1133">Transmembrane helix</keyword>
<evidence type="ECO:0000256" key="1">
    <source>
        <dbReference type="SAM" id="Phobius"/>
    </source>
</evidence>
<keyword evidence="1" id="KW-0472">Membrane</keyword>
<feature type="transmembrane region" description="Helical" evidence="1">
    <location>
        <begin position="16"/>
        <end position="36"/>
    </location>
</feature>
<reference evidence="3" key="1">
    <citation type="submission" date="2022-11" db="UniProtKB">
        <authorList>
            <consortium name="WormBaseParasite"/>
        </authorList>
    </citation>
    <scope>IDENTIFICATION</scope>
</reference>
<dbReference type="AlphaFoldDB" id="A0A914R3V1"/>
<proteinExistence type="predicted"/>
<keyword evidence="2" id="KW-1185">Reference proteome</keyword>
<name>A0A914R3V1_9BILA</name>
<evidence type="ECO:0000313" key="2">
    <source>
        <dbReference type="Proteomes" id="UP000887578"/>
    </source>
</evidence>
<dbReference type="WBParaSite" id="PDA_v2.g6123.t1">
    <property type="protein sequence ID" value="PDA_v2.g6123.t1"/>
    <property type="gene ID" value="PDA_v2.g6123"/>
</dbReference>
<dbReference type="Proteomes" id="UP000887578">
    <property type="component" value="Unplaced"/>
</dbReference>
<accession>A0A914R3V1</accession>
<keyword evidence="1" id="KW-0812">Transmembrane</keyword>
<sequence>MSRRIPWYTAVGLKPWQIASLAVPVCVSVAVVSASIKKMGVAIRSFIDEHDNTINTIKAAQKKAEPNTYAIKNLEAAVLVQTSLIKSIRDDLDKLSASVEKIAQVQSSFNKSTILPSNGPQ</sequence>
<protein>
    <submittedName>
        <fullName evidence="3">Uncharacterized protein</fullName>
    </submittedName>
</protein>